<reference evidence="2" key="1">
    <citation type="submission" date="2017-09" db="EMBL/GenBank/DDBJ databases">
        <title>Depth-based differentiation of microbial function through sediment-hosted aquifers and enrichment of novel symbionts in the deep terrestrial subsurface.</title>
        <authorList>
            <person name="Probst A.J."/>
            <person name="Ladd B."/>
            <person name="Jarett J.K."/>
            <person name="Geller-Mcgrath D.E."/>
            <person name="Sieber C.M.K."/>
            <person name="Emerson J.B."/>
            <person name="Anantharaman K."/>
            <person name="Thomas B.C."/>
            <person name="Malmstrom R."/>
            <person name="Stieglmeier M."/>
            <person name="Klingl A."/>
            <person name="Woyke T."/>
            <person name="Ryan C.M."/>
            <person name="Banfield J.F."/>
        </authorList>
    </citation>
    <scope>NUCLEOTIDE SEQUENCE [LARGE SCALE GENOMIC DNA]</scope>
</reference>
<dbReference type="EMBL" id="PFNL01000043">
    <property type="protein sequence ID" value="PIZ47507.1"/>
    <property type="molecule type" value="Genomic_DNA"/>
</dbReference>
<name>A0A2M7TKR4_UNCKA</name>
<gene>
    <name evidence="1" type="ORF">COY32_01555</name>
</gene>
<dbReference type="Proteomes" id="UP000228920">
    <property type="component" value="Unassembled WGS sequence"/>
</dbReference>
<evidence type="ECO:0000313" key="1">
    <source>
        <dbReference type="EMBL" id="PIZ47507.1"/>
    </source>
</evidence>
<dbReference type="AlphaFoldDB" id="A0A2M7TKR4"/>
<comment type="caution">
    <text evidence="1">The sequence shown here is derived from an EMBL/GenBank/DDBJ whole genome shotgun (WGS) entry which is preliminary data.</text>
</comment>
<sequence length="104" mass="11648">MCQSFVAHFYKVGCAVQLINRRSLHPQGAFPCQFQSPTETLRELFACWQESHLNLCSFLGKVNSKSFSVDIAMAKVRMRIGVIMDLGIVVKSLARVVVQGIFPD</sequence>
<organism evidence="1 2">
    <name type="scientific">candidate division WWE3 bacterium CG_4_10_14_0_2_um_filter_41_14</name>
    <dbReference type="NCBI Taxonomy" id="1975072"/>
    <lineage>
        <taxon>Bacteria</taxon>
        <taxon>Katanobacteria</taxon>
    </lineage>
</organism>
<proteinExistence type="predicted"/>
<protein>
    <submittedName>
        <fullName evidence="1">Uncharacterized protein</fullName>
    </submittedName>
</protein>
<accession>A0A2M7TKR4</accession>
<evidence type="ECO:0000313" key="2">
    <source>
        <dbReference type="Proteomes" id="UP000228920"/>
    </source>
</evidence>